<dbReference type="AlphaFoldDB" id="A0A2T0T267"/>
<organism evidence="2 3">
    <name type="scientific">Umezawaea tangerina</name>
    <dbReference type="NCBI Taxonomy" id="84725"/>
    <lineage>
        <taxon>Bacteria</taxon>
        <taxon>Bacillati</taxon>
        <taxon>Actinomycetota</taxon>
        <taxon>Actinomycetes</taxon>
        <taxon>Pseudonocardiales</taxon>
        <taxon>Pseudonocardiaceae</taxon>
        <taxon>Umezawaea</taxon>
    </lineage>
</organism>
<dbReference type="Gene3D" id="3.90.1200.10">
    <property type="match status" value="1"/>
</dbReference>
<dbReference type="PANTHER" id="PTHR21310:SF15">
    <property type="entry name" value="AMINOGLYCOSIDE PHOSPHOTRANSFERASE DOMAIN-CONTAINING PROTEIN"/>
    <property type="match status" value="1"/>
</dbReference>
<dbReference type="InterPro" id="IPR011009">
    <property type="entry name" value="Kinase-like_dom_sf"/>
</dbReference>
<feature type="domain" description="Aminoglycoside phosphotransferase" evidence="1">
    <location>
        <begin position="38"/>
        <end position="242"/>
    </location>
</feature>
<protein>
    <submittedName>
        <fullName evidence="2">Phosphotransferase family enzyme</fullName>
    </submittedName>
</protein>
<dbReference type="Pfam" id="PF01636">
    <property type="entry name" value="APH"/>
    <property type="match status" value="1"/>
</dbReference>
<dbReference type="InterPro" id="IPR002575">
    <property type="entry name" value="Aminoglycoside_PTrfase"/>
</dbReference>
<dbReference type="RefSeq" id="WP_170155992.1">
    <property type="nucleotide sequence ID" value="NZ_PVTF01000007.1"/>
</dbReference>
<accession>A0A2T0T267</accession>
<dbReference type="EMBL" id="PVTF01000007">
    <property type="protein sequence ID" value="PRY39752.1"/>
    <property type="molecule type" value="Genomic_DNA"/>
</dbReference>
<dbReference type="InterPro" id="IPR051678">
    <property type="entry name" value="AGP_Transferase"/>
</dbReference>
<evidence type="ECO:0000313" key="3">
    <source>
        <dbReference type="Proteomes" id="UP000239494"/>
    </source>
</evidence>
<keyword evidence="3" id="KW-1185">Reference proteome</keyword>
<reference evidence="2 3" key="1">
    <citation type="submission" date="2018-03" db="EMBL/GenBank/DDBJ databases">
        <title>Genomic Encyclopedia of Archaeal and Bacterial Type Strains, Phase II (KMG-II): from individual species to whole genera.</title>
        <authorList>
            <person name="Goeker M."/>
        </authorList>
    </citation>
    <scope>NUCLEOTIDE SEQUENCE [LARGE SCALE GENOMIC DNA]</scope>
    <source>
        <strain evidence="2 3">DSM 44720</strain>
    </source>
</reference>
<dbReference type="GO" id="GO:0016740">
    <property type="term" value="F:transferase activity"/>
    <property type="evidence" value="ECO:0007669"/>
    <property type="project" value="UniProtKB-KW"/>
</dbReference>
<dbReference type="Proteomes" id="UP000239494">
    <property type="component" value="Unassembled WGS sequence"/>
</dbReference>
<keyword evidence="2" id="KW-0808">Transferase</keyword>
<dbReference type="SUPFAM" id="SSF56112">
    <property type="entry name" value="Protein kinase-like (PK-like)"/>
    <property type="match status" value="1"/>
</dbReference>
<comment type="caution">
    <text evidence="2">The sequence shown here is derived from an EMBL/GenBank/DDBJ whole genome shotgun (WGS) entry which is preliminary data.</text>
</comment>
<name>A0A2T0T267_9PSEU</name>
<dbReference type="PANTHER" id="PTHR21310">
    <property type="entry name" value="AMINOGLYCOSIDE PHOSPHOTRANSFERASE-RELATED-RELATED"/>
    <property type="match status" value="1"/>
</dbReference>
<dbReference type="Gene3D" id="3.30.200.20">
    <property type="entry name" value="Phosphorylase Kinase, domain 1"/>
    <property type="match status" value="1"/>
</dbReference>
<sequence>MSDDDLLGGLVDVLAASRPEVRSHAPRLARGTFNDVVVLPGEWVARFPRTATVLREAPRRTAALRRVSGLDLPFAVPEVVEERLDLPLGEAHVVVSYVPGDPGPTTLAEGAAVGLVHDLLDPLAAVRPDPDLLAVLDEPLGFAGGSDAVAVITDTVFPVLSADERAQAAEVLARFEALEPVPPRFVHGDLAPVNLRWTGTTVTGLLDWDFAHVGDPALDAAALASFGWSALRRAVSAEVYERAKVHAALFPLEGATGTLLQGAPPDRYLAWFRRRCAVREHPPGA</sequence>
<gene>
    <name evidence="2" type="ORF">CLV43_107339</name>
</gene>
<evidence type="ECO:0000313" key="2">
    <source>
        <dbReference type="EMBL" id="PRY39752.1"/>
    </source>
</evidence>
<evidence type="ECO:0000259" key="1">
    <source>
        <dbReference type="Pfam" id="PF01636"/>
    </source>
</evidence>
<proteinExistence type="predicted"/>